<keyword evidence="3" id="KW-1185">Reference proteome</keyword>
<evidence type="ECO:0008006" key="4">
    <source>
        <dbReference type="Google" id="ProtNLM"/>
    </source>
</evidence>
<feature type="transmembrane region" description="Helical" evidence="1">
    <location>
        <begin position="35"/>
        <end position="52"/>
    </location>
</feature>
<dbReference type="PANTHER" id="PTHR39476">
    <property type="entry name" value="NADH:UBIQUINONE OXIDOREDUCTASE 6.6KD SUBUNIT"/>
    <property type="match status" value="1"/>
</dbReference>
<keyword evidence="1" id="KW-1133">Transmembrane helix</keyword>
<dbReference type="Proteomes" id="UP001556367">
    <property type="component" value="Unassembled WGS sequence"/>
</dbReference>
<accession>A0ABR3IV42</accession>
<evidence type="ECO:0000256" key="1">
    <source>
        <dbReference type="SAM" id="Phobius"/>
    </source>
</evidence>
<evidence type="ECO:0000313" key="2">
    <source>
        <dbReference type="EMBL" id="KAL0947209.1"/>
    </source>
</evidence>
<proteinExistence type="predicted"/>
<name>A0ABR3IV42_9AGAR</name>
<keyword evidence="1" id="KW-0472">Membrane</keyword>
<dbReference type="EMBL" id="JASNQZ010000015">
    <property type="protein sequence ID" value="KAL0947209.1"/>
    <property type="molecule type" value="Genomic_DNA"/>
</dbReference>
<evidence type="ECO:0000313" key="3">
    <source>
        <dbReference type="Proteomes" id="UP001556367"/>
    </source>
</evidence>
<reference evidence="3" key="1">
    <citation type="submission" date="2024-06" db="EMBL/GenBank/DDBJ databases">
        <title>Multi-omics analyses provide insights into the biosynthesis of the anticancer antibiotic pleurotin in Hohenbuehelia grisea.</title>
        <authorList>
            <person name="Weaver J.A."/>
            <person name="Alberti F."/>
        </authorList>
    </citation>
    <scope>NUCLEOTIDE SEQUENCE [LARGE SCALE GENOMIC DNA]</scope>
    <source>
        <strain evidence="3">T-177</strain>
    </source>
</reference>
<keyword evidence="1" id="KW-0812">Transmembrane</keyword>
<organism evidence="2 3">
    <name type="scientific">Hohenbuehelia grisea</name>
    <dbReference type="NCBI Taxonomy" id="104357"/>
    <lineage>
        <taxon>Eukaryota</taxon>
        <taxon>Fungi</taxon>
        <taxon>Dikarya</taxon>
        <taxon>Basidiomycota</taxon>
        <taxon>Agaricomycotina</taxon>
        <taxon>Agaricomycetes</taxon>
        <taxon>Agaricomycetidae</taxon>
        <taxon>Agaricales</taxon>
        <taxon>Pleurotineae</taxon>
        <taxon>Pleurotaceae</taxon>
        <taxon>Hohenbuehelia</taxon>
    </lineage>
</organism>
<protein>
    <recommendedName>
        <fullName evidence="4">NADH dehydrogenase [ubiquinone] 1 beta subcomplex subunit 4</fullName>
    </recommendedName>
</protein>
<comment type="caution">
    <text evidence="2">The sequence shown here is derived from an EMBL/GenBank/DDBJ whole genome shotgun (WGS) entry which is preliminary data.</text>
</comment>
<sequence>MGHGAVKVDPAIERFNRMREEAYTGFRWTRRTVRTALLGMVIAPGLMFFAAYQTNRRWYWVGKEKGQALARIPQPQPDAES</sequence>
<dbReference type="PANTHER" id="PTHR39476:SF1">
    <property type="entry name" value="NADH DEHYDROGENASE [UBIQUINONE] 1 BETA SUBCOMPLEX SUBUNIT 4"/>
    <property type="match status" value="1"/>
</dbReference>
<gene>
    <name evidence="2" type="ORF">HGRIS_013327</name>
</gene>